<evidence type="ECO:0000256" key="16">
    <source>
        <dbReference type="ARBA" id="ARBA00034000"/>
    </source>
</evidence>
<keyword evidence="13 19" id="KW-0472">Membrane</keyword>
<feature type="domain" description="Penicillin-binding protein transpeptidase" evidence="20">
    <location>
        <begin position="493"/>
        <end position="733"/>
    </location>
</feature>
<keyword evidence="9" id="KW-0808">Transferase</keyword>
<evidence type="ECO:0000256" key="5">
    <source>
        <dbReference type="ARBA" id="ARBA00022475"/>
    </source>
</evidence>
<dbReference type="EMBL" id="CP039396">
    <property type="protein sequence ID" value="QCD41112.1"/>
    <property type="molecule type" value="Genomic_DNA"/>
</dbReference>
<dbReference type="InterPro" id="IPR001264">
    <property type="entry name" value="Glyco_trans_51"/>
</dbReference>
<evidence type="ECO:0000256" key="17">
    <source>
        <dbReference type="ARBA" id="ARBA00049902"/>
    </source>
</evidence>
<evidence type="ECO:0000256" key="3">
    <source>
        <dbReference type="ARBA" id="ARBA00007090"/>
    </source>
</evidence>
<dbReference type="SUPFAM" id="SSF56601">
    <property type="entry name" value="beta-lactamase/transpeptidase-like"/>
    <property type="match status" value="1"/>
</dbReference>
<evidence type="ECO:0000259" key="21">
    <source>
        <dbReference type="Pfam" id="PF00912"/>
    </source>
</evidence>
<evidence type="ECO:0000313" key="22">
    <source>
        <dbReference type="EMBL" id="QCD41112.1"/>
    </source>
</evidence>
<dbReference type="InterPro" id="IPR001460">
    <property type="entry name" value="PCN-bd_Tpept"/>
</dbReference>
<evidence type="ECO:0000256" key="14">
    <source>
        <dbReference type="ARBA" id="ARBA00023268"/>
    </source>
</evidence>
<keyword evidence="11" id="KW-0133">Cell shape</keyword>
<evidence type="ECO:0000256" key="18">
    <source>
        <dbReference type="SAM" id="MobiDB-lite"/>
    </source>
</evidence>
<evidence type="ECO:0000256" key="15">
    <source>
        <dbReference type="ARBA" id="ARBA00023316"/>
    </source>
</evidence>
<keyword evidence="8" id="KW-0328">Glycosyltransferase</keyword>
<dbReference type="GO" id="GO:0008658">
    <property type="term" value="F:penicillin binding"/>
    <property type="evidence" value="ECO:0007669"/>
    <property type="project" value="InterPro"/>
</dbReference>
<keyword evidence="10" id="KW-0378">Hydrolase</keyword>
<keyword evidence="6" id="KW-0121">Carboxypeptidase</keyword>
<dbReference type="InterPro" id="IPR012338">
    <property type="entry name" value="Beta-lactam/transpept-like"/>
</dbReference>
<dbReference type="GO" id="GO:0005886">
    <property type="term" value="C:plasma membrane"/>
    <property type="evidence" value="ECO:0007669"/>
    <property type="project" value="UniProtKB-SubCell"/>
</dbReference>
<keyword evidence="15" id="KW-0961">Cell wall biogenesis/degradation</keyword>
<keyword evidence="19" id="KW-0812">Transmembrane</keyword>
<evidence type="ECO:0000313" key="23">
    <source>
        <dbReference type="Proteomes" id="UP000297149"/>
    </source>
</evidence>
<evidence type="ECO:0000256" key="11">
    <source>
        <dbReference type="ARBA" id="ARBA00022960"/>
    </source>
</evidence>
<feature type="transmembrane region" description="Helical" evidence="19">
    <location>
        <begin position="44"/>
        <end position="67"/>
    </location>
</feature>
<dbReference type="Proteomes" id="UP000297149">
    <property type="component" value="Chromosome"/>
</dbReference>
<evidence type="ECO:0000256" key="8">
    <source>
        <dbReference type="ARBA" id="ARBA00022676"/>
    </source>
</evidence>
<dbReference type="Pfam" id="PF00912">
    <property type="entry name" value="Transgly"/>
    <property type="match status" value="1"/>
</dbReference>
<dbReference type="AlphaFoldDB" id="A0A4P7W069"/>
<dbReference type="Pfam" id="PF00905">
    <property type="entry name" value="Transpeptidase"/>
    <property type="match status" value="1"/>
</dbReference>
<dbReference type="InterPro" id="IPR023346">
    <property type="entry name" value="Lysozyme-like_dom_sf"/>
</dbReference>
<evidence type="ECO:0000259" key="20">
    <source>
        <dbReference type="Pfam" id="PF00905"/>
    </source>
</evidence>
<comment type="catalytic activity">
    <reaction evidence="17">
        <text>[GlcNAc-(1-&gt;4)-Mur2Ac(oyl-L-Ala-gamma-D-Glu-L-Lys-D-Ala-D-Ala)](n)-di-trans,octa-cis-undecaprenyl diphosphate + beta-D-GlcNAc-(1-&gt;4)-Mur2Ac(oyl-L-Ala-gamma-D-Glu-L-Lys-D-Ala-D-Ala)-di-trans,octa-cis-undecaprenyl diphosphate = [GlcNAc-(1-&gt;4)-Mur2Ac(oyl-L-Ala-gamma-D-Glu-L-Lys-D-Ala-D-Ala)](n+1)-di-trans,octa-cis-undecaprenyl diphosphate + di-trans,octa-cis-undecaprenyl diphosphate + H(+)</text>
        <dbReference type="Rhea" id="RHEA:23708"/>
        <dbReference type="Rhea" id="RHEA-COMP:9602"/>
        <dbReference type="Rhea" id="RHEA-COMP:9603"/>
        <dbReference type="ChEBI" id="CHEBI:15378"/>
        <dbReference type="ChEBI" id="CHEBI:58405"/>
        <dbReference type="ChEBI" id="CHEBI:60033"/>
        <dbReference type="ChEBI" id="CHEBI:78435"/>
        <dbReference type="EC" id="2.4.99.28"/>
    </reaction>
</comment>
<protein>
    <submittedName>
        <fullName evidence="22">Penicillin-binding protein</fullName>
    </submittedName>
</protein>
<gene>
    <name evidence="22" type="ORF">E7747_01595</name>
</gene>
<comment type="pathway">
    <text evidence="2">Cell wall biogenesis; peptidoglycan biosynthesis.</text>
</comment>
<evidence type="ECO:0000256" key="10">
    <source>
        <dbReference type="ARBA" id="ARBA00022801"/>
    </source>
</evidence>
<dbReference type="SUPFAM" id="SSF53955">
    <property type="entry name" value="Lysozyme-like"/>
    <property type="match status" value="1"/>
</dbReference>
<evidence type="ECO:0000256" key="6">
    <source>
        <dbReference type="ARBA" id="ARBA00022645"/>
    </source>
</evidence>
<keyword evidence="23" id="KW-1185">Reference proteome</keyword>
<feature type="region of interest" description="Disordered" evidence="18">
    <location>
        <begin position="1"/>
        <end position="39"/>
    </location>
</feature>
<evidence type="ECO:0000256" key="2">
    <source>
        <dbReference type="ARBA" id="ARBA00004752"/>
    </source>
</evidence>
<comment type="subcellular location">
    <subcellularLocation>
        <location evidence="1">Cell membrane</location>
    </subcellularLocation>
</comment>
<accession>A0A4P7W069</accession>
<keyword evidence="5" id="KW-1003">Cell membrane</keyword>
<keyword evidence="12" id="KW-0573">Peptidoglycan synthesis</keyword>
<sequence length="823" mass="92876">MPQQGYNHQTNGGQSKNPTRQNSSKQASRSRGQKGKKPRRHRGIIATLWILFASVIIGIFVFLFLIYNGVIGYMPQVEELKNPTDRFASVLYSSDGKEIGRYFVGTGNRVYADFDEVSPHVIDALISTEDVRFEDHSGIDMRGLGRVLVKTVLMGNKNAGGGSTLTQQLAKQLYSPNSSGLLSRAMQKPIEWMIAVKLERYYSKEEIIKMYLNQFDFLYNAVGIKSAAHVYFGKAPKDLKIEEAATLVGMVKNPAYYNPVRQNERTRQRRNVVLAQMEKNGKITKAELDSLSALPLTLNFNRVDAKDGIAPYFREELRRMLRAQKPVRENYRGWEAQKFIDDSIAWETNPLYGWIEKNPKPDGSKYDIYSDGLKIYTTIDSRMQKYAEEAVAKHLGGYLQPAFFREKRGTKGAPYTTDRAELSEIRRNHLVRNAMKNTDRYRMMVKAGASKDEINRAFHTPREMKVFTYNGSVDTVMTPLDSVLYNKHFLRTGFMAMDPLNGHIKAYVGGPNFSYFQYDMVSTGRRQVGSTVKPFLYTYAMEEGYTPCDEFSNTQPVLTDETGKVWAPRNAGSARVGEMVDLRWALTNSNNWISARLISQLSPPSLVRTMHNFGITAELPPVMSLCLGPADVSVKEMVTAYSAFANNGMRVDPMFVTAIADNNGNIISEFSPRHTEVISEKAYYRILSMLLNVVNEGTAHRVRSRFGLTAEMGGKTGTTNYNADGWFMGFTPNLVAGTWVGGDERFIHFNTMAYGQGASMALPIYGRFMKKVYGDPSLNYSQSAKFDFPADVNLCEKEFYGYYDEEVNADNNAEDTTMDGVFD</sequence>
<evidence type="ECO:0000256" key="13">
    <source>
        <dbReference type="ARBA" id="ARBA00023136"/>
    </source>
</evidence>
<dbReference type="GO" id="GO:0008955">
    <property type="term" value="F:peptidoglycan glycosyltransferase activity"/>
    <property type="evidence" value="ECO:0007669"/>
    <property type="project" value="UniProtKB-EC"/>
</dbReference>
<keyword evidence="19" id="KW-1133">Transmembrane helix</keyword>
<dbReference type="PANTHER" id="PTHR32282">
    <property type="entry name" value="BINDING PROTEIN TRANSPEPTIDASE, PUTATIVE-RELATED"/>
    <property type="match status" value="1"/>
</dbReference>
<dbReference type="InterPro" id="IPR036950">
    <property type="entry name" value="PBP_transglycosylase"/>
</dbReference>
<dbReference type="RefSeq" id="WP_136413704.1">
    <property type="nucleotide sequence ID" value="NZ_CP039396.1"/>
</dbReference>
<reference evidence="23" key="1">
    <citation type="submission" date="2019-02" db="EMBL/GenBank/DDBJ databases">
        <title>Isolation and identification of novel species under the genus Muribaculum.</title>
        <authorList>
            <person name="Miyake S."/>
            <person name="Ding Y."/>
            <person name="Low A."/>
            <person name="Soh M."/>
            <person name="Seedorf H."/>
        </authorList>
    </citation>
    <scope>NUCLEOTIDE SEQUENCE [LARGE SCALE GENOMIC DNA]</scope>
    <source>
        <strain evidence="23">H5</strain>
    </source>
</reference>
<dbReference type="GO" id="GO:0030288">
    <property type="term" value="C:outer membrane-bounded periplasmic space"/>
    <property type="evidence" value="ECO:0007669"/>
    <property type="project" value="TreeGrafter"/>
</dbReference>
<comment type="catalytic activity">
    <reaction evidence="16">
        <text>Preferential cleavage: (Ac)2-L-Lys-D-Ala-|-D-Ala. Also transpeptidation of peptidyl-alanyl moieties that are N-acyl substituents of D-alanine.</text>
        <dbReference type="EC" id="3.4.16.4"/>
    </reaction>
</comment>
<dbReference type="GO" id="GO:0008360">
    <property type="term" value="P:regulation of cell shape"/>
    <property type="evidence" value="ECO:0007669"/>
    <property type="project" value="UniProtKB-KW"/>
</dbReference>
<evidence type="ECO:0000256" key="7">
    <source>
        <dbReference type="ARBA" id="ARBA00022670"/>
    </source>
</evidence>
<comment type="similarity">
    <text evidence="3">In the C-terminal section; belongs to the transpeptidase family.</text>
</comment>
<comment type="similarity">
    <text evidence="4">In the N-terminal section; belongs to the glycosyltransferase 51 family.</text>
</comment>
<evidence type="ECO:0000256" key="19">
    <source>
        <dbReference type="SAM" id="Phobius"/>
    </source>
</evidence>
<proteinExistence type="inferred from homology"/>
<feature type="domain" description="Glycosyl transferase family 51" evidence="21">
    <location>
        <begin position="98"/>
        <end position="278"/>
    </location>
</feature>
<evidence type="ECO:0000256" key="1">
    <source>
        <dbReference type="ARBA" id="ARBA00004236"/>
    </source>
</evidence>
<dbReference type="GO" id="GO:0009002">
    <property type="term" value="F:serine-type D-Ala-D-Ala carboxypeptidase activity"/>
    <property type="evidence" value="ECO:0007669"/>
    <property type="project" value="UniProtKB-EC"/>
</dbReference>
<keyword evidence="7" id="KW-0645">Protease</keyword>
<keyword evidence="14" id="KW-0511">Multifunctional enzyme</keyword>
<dbReference type="GO" id="GO:0071555">
    <property type="term" value="P:cell wall organization"/>
    <property type="evidence" value="ECO:0007669"/>
    <property type="project" value="UniProtKB-KW"/>
</dbReference>
<dbReference type="KEGG" id="ddb:E7747_01595"/>
<name>A0A4P7W069_9BACT</name>
<dbReference type="PANTHER" id="PTHR32282:SF11">
    <property type="entry name" value="PENICILLIN-BINDING PROTEIN 1B"/>
    <property type="match status" value="1"/>
</dbReference>
<dbReference type="Gene3D" id="1.10.3810.10">
    <property type="entry name" value="Biosynthetic peptidoglycan transglycosylase-like"/>
    <property type="match status" value="1"/>
</dbReference>
<evidence type="ECO:0000256" key="12">
    <source>
        <dbReference type="ARBA" id="ARBA00022984"/>
    </source>
</evidence>
<evidence type="ECO:0000256" key="9">
    <source>
        <dbReference type="ARBA" id="ARBA00022679"/>
    </source>
</evidence>
<evidence type="ECO:0000256" key="4">
    <source>
        <dbReference type="ARBA" id="ARBA00007739"/>
    </source>
</evidence>
<dbReference type="Gene3D" id="3.40.710.10">
    <property type="entry name" value="DD-peptidase/beta-lactamase superfamily"/>
    <property type="match status" value="2"/>
</dbReference>
<dbReference type="GO" id="GO:0006508">
    <property type="term" value="P:proteolysis"/>
    <property type="evidence" value="ECO:0007669"/>
    <property type="project" value="UniProtKB-KW"/>
</dbReference>
<organism evidence="22 23">
    <name type="scientific">Duncaniella dubosii</name>
    <dbReference type="NCBI Taxonomy" id="2518971"/>
    <lineage>
        <taxon>Bacteria</taxon>
        <taxon>Pseudomonadati</taxon>
        <taxon>Bacteroidota</taxon>
        <taxon>Bacteroidia</taxon>
        <taxon>Bacteroidales</taxon>
        <taxon>Muribaculaceae</taxon>
        <taxon>Duncaniella</taxon>
    </lineage>
</organism>
<dbReference type="GO" id="GO:0009252">
    <property type="term" value="P:peptidoglycan biosynthetic process"/>
    <property type="evidence" value="ECO:0007669"/>
    <property type="project" value="UniProtKB-KW"/>
</dbReference>
<dbReference type="InterPro" id="IPR050396">
    <property type="entry name" value="Glycosyltr_51/Transpeptidase"/>
</dbReference>
<feature type="compositionally biased region" description="Polar residues" evidence="18">
    <location>
        <begin position="1"/>
        <end position="30"/>
    </location>
</feature>